<name>A0A8H3IXQ7_9LECA</name>
<reference evidence="2" key="1">
    <citation type="submission" date="2021-03" db="EMBL/GenBank/DDBJ databases">
        <authorList>
            <person name="Tagirdzhanova G."/>
        </authorList>
    </citation>
    <scope>NUCLEOTIDE SEQUENCE</scope>
</reference>
<feature type="region of interest" description="Disordered" evidence="1">
    <location>
        <begin position="1"/>
        <end position="23"/>
    </location>
</feature>
<dbReference type="EMBL" id="CAJPDS010000059">
    <property type="protein sequence ID" value="CAF9931359.1"/>
    <property type="molecule type" value="Genomic_DNA"/>
</dbReference>
<evidence type="ECO:0000313" key="2">
    <source>
        <dbReference type="EMBL" id="CAF9931359.1"/>
    </source>
</evidence>
<evidence type="ECO:0000313" key="3">
    <source>
        <dbReference type="Proteomes" id="UP000664521"/>
    </source>
</evidence>
<sequence>MLRKSNKKQAYAEEMEAREAAEEARHETEELNAYERGKYEGLQMARGILDRAVEKEGKGDDSDDDEDEGAFVKMYKVADRVRRLIGKKSDEVFEGVYDEQGRSV</sequence>
<organism evidence="2 3">
    <name type="scientific">Heterodermia speciosa</name>
    <dbReference type="NCBI Taxonomy" id="116794"/>
    <lineage>
        <taxon>Eukaryota</taxon>
        <taxon>Fungi</taxon>
        <taxon>Dikarya</taxon>
        <taxon>Ascomycota</taxon>
        <taxon>Pezizomycotina</taxon>
        <taxon>Lecanoromycetes</taxon>
        <taxon>OSLEUM clade</taxon>
        <taxon>Lecanoromycetidae</taxon>
        <taxon>Caliciales</taxon>
        <taxon>Physciaceae</taxon>
        <taxon>Heterodermia</taxon>
    </lineage>
</organism>
<protein>
    <submittedName>
        <fullName evidence="2">Uncharacterized protein</fullName>
    </submittedName>
</protein>
<dbReference type="AlphaFoldDB" id="A0A8H3IXQ7"/>
<accession>A0A8H3IXQ7</accession>
<proteinExistence type="predicted"/>
<evidence type="ECO:0000256" key="1">
    <source>
        <dbReference type="SAM" id="MobiDB-lite"/>
    </source>
</evidence>
<keyword evidence="3" id="KW-1185">Reference proteome</keyword>
<gene>
    <name evidence="2" type="ORF">HETSPECPRED_007846</name>
</gene>
<comment type="caution">
    <text evidence="2">The sequence shown here is derived from an EMBL/GenBank/DDBJ whole genome shotgun (WGS) entry which is preliminary data.</text>
</comment>
<dbReference type="Proteomes" id="UP000664521">
    <property type="component" value="Unassembled WGS sequence"/>
</dbReference>